<gene>
    <name evidence="4" type="ORF">EYC98_08880</name>
</gene>
<dbReference type="InterPro" id="IPR027417">
    <property type="entry name" value="P-loop_NTPase"/>
</dbReference>
<keyword evidence="2" id="KW-0802">TPR repeat</keyword>
<name>A0ABT3TFA4_9GAMM</name>
<feature type="compositionally biased region" description="Polar residues" evidence="3">
    <location>
        <begin position="1"/>
        <end position="19"/>
    </location>
</feature>
<dbReference type="EMBL" id="SHNN01000002">
    <property type="protein sequence ID" value="MCX2980976.1"/>
    <property type="molecule type" value="Genomic_DNA"/>
</dbReference>
<dbReference type="SMART" id="SM00028">
    <property type="entry name" value="TPR"/>
    <property type="match status" value="4"/>
</dbReference>
<evidence type="ECO:0000256" key="3">
    <source>
        <dbReference type="SAM" id="MobiDB-lite"/>
    </source>
</evidence>
<dbReference type="PANTHER" id="PTHR12788">
    <property type="entry name" value="PROTEIN-TYROSINE SULFOTRANSFERASE 2"/>
    <property type="match status" value="1"/>
</dbReference>
<keyword evidence="1" id="KW-0808">Transferase</keyword>
<feature type="region of interest" description="Disordered" evidence="3">
    <location>
        <begin position="1"/>
        <end position="20"/>
    </location>
</feature>
<dbReference type="Pfam" id="PF13432">
    <property type="entry name" value="TPR_16"/>
    <property type="match status" value="1"/>
</dbReference>
<keyword evidence="5" id="KW-1185">Reference proteome</keyword>
<dbReference type="RefSeq" id="WP_279244991.1">
    <property type="nucleotide sequence ID" value="NZ_SHNN01000002.1"/>
</dbReference>
<evidence type="ECO:0000256" key="2">
    <source>
        <dbReference type="PROSITE-ProRule" id="PRU00339"/>
    </source>
</evidence>
<evidence type="ECO:0000313" key="5">
    <source>
        <dbReference type="Proteomes" id="UP001143362"/>
    </source>
</evidence>
<evidence type="ECO:0000313" key="4">
    <source>
        <dbReference type="EMBL" id="MCX2980976.1"/>
    </source>
</evidence>
<evidence type="ECO:0000256" key="1">
    <source>
        <dbReference type="ARBA" id="ARBA00022679"/>
    </source>
</evidence>
<proteinExistence type="predicted"/>
<dbReference type="SUPFAM" id="SSF48452">
    <property type="entry name" value="TPR-like"/>
    <property type="match status" value="1"/>
</dbReference>
<dbReference type="PANTHER" id="PTHR12788:SF10">
    <property type="entry name" value="PROTEIN-TYROSINE SULFOTRANSFERASE"/>
    <property type="match status" value="1"/>
</dbReference>
<dbReference type="Gene3D" id="3.40.50.300">
    <property type="entry name" value="P-loop containing nucleotide triphosphate hydrolases"/>
    <property type="match status" value="1"/>
</dbReference>
<accession>A0ABT3TFA4</accession>
<dbReference type="Pfam" id="PF13469">
    <property type="entry name" value="Sulfotransfer_3"/>
    <property type="match status" value="1"/>
</dbReference>
<feature type="repeat" description="TPR" evidence="2">
    <location>
        <begin position="156"/>
        <end position="189"/>
    </location>
</feature>
<organism evidence="4 5">
    <name type="scientific">Candidatus Litorirhabdus singularis</name>
    <dbReference type="NCBI Taxonomy" id="2518993"/>
    <lineage>
        <taxon>Bacteria</taxon>
        <taxon>Pseudomonadati</taxon>
        <taxon>Pseudomonadota</taxon>
        <taxon>Gammaproteobacteria</taxon>
        <taxon>Cellvibrionales</taxon>
        <taxon>Halieaceae</taxon>
        <taxon>Candidatus Litorirhabdus</taxon>
    </lineage>
</organism>
<protein>
    <submittedName>
        <fullName evidence="4">Sulfotransferase family protein</fullName>
    </submittedName>
</protein>
<dbReference type="Pfam" id="PF13181">
    <property type="entry name" value="TPR_8"/>
    <property type="match status" value="1"/>
</dbReference>
<reference evidence="4" key="1">
    <citation type="submission" date="2019-02" db="EMBL/GenBank/DDBJ databases">
        <authorList>
            <person name="Li S.-H."/>
        </authorList>
    </citation>
    <scope>NUCLEOTIDE SEQUENCE</scope>
    <source>
        <strain evidence="4">IMCC14734</strain>
    </source>
</reference>
<dbReference type="InterPro" id="IPR019734">
    <property type="entry name" value="TPR_rpt"/>
</dbReference>
<dbReference type="InterPro" id="IPR011990">
    <property type="entry name" value="TPR-like_helical_dom_sf"/>
</dbReference>
<dbReference type="PROSITE" id="PS50005">
    <property type="entry name" value="TPR"/>
    <property type="match status" value="1"/>
</dbReference>
<dbReference type="Proteomes" id="UP001143362">
    <property type="component" value="Unassembled WGS sequence"/>
</dbReference>
<dbReference type="Gene3D" id="1.25.40.10">
    <property type="entry name" value="Tetratricopeptide repeat domain"/>
    <property type="match status" value="2"/>
</dbReference>
<sequence>MATISNSTDSTGAQKQPLNLPTVKMGMARRAFAQRDYTGAEKLYLQVLQAEPLNLEANNAIASLYLIYNREDRARPFLETVVREDPGNFEASIKLAGVAHYFGQLQQTRQLLKPLVQASKDAIQLAQLATKARKTWQLDITEAALLRMLELEPTDARTYSTLGVLYGIKGNAQLAEQYYRKATALDPHCMHAHFNLSRLISHTPDSPDIVQMETLLRENSDALAPLARMFLFYGLGKAYEDIARYDEAMALYIDANRLEGGSKGYREDVAMAKFANIKQVLSKEFFLEHTPIGSPSNCPIFVVGMPRSGTSLVEQILASHSEVFGGGELDDMHTLSIRLEQGLAQQFPSGIDTVSREELRQLAQRYLTKTAALSGNAQRVVDKMPANFFYIGLITLLFPNAKIIHCRRCPEDTALSIFKHVFEGAHAYSHNLSTLGRYFREYLALMRHWHDALPFRIYDIAYEDLISNTGDEVRALLKFCDLSFEQQCLSFYTTRRAVDTVSAAQVRQPIYGSSVHGWKNFETQFATFQAALNSPAGSY</sequence>
<comment type="caution">
    <text evidence="4">The sequence shown here is derived from an EMBL/GenBank/DDBJ whole genome shotgun (WGS) entry which is preliminary data.</text>
</comment>
<dbReference type="SUPFAM" id="SSF52540">
    <property type="entry name" value="P-loop containing nucleoside triphosphate hydrolases"/>
    <property type="match status" value="1"/>
</dbReference>
<dbReference type="InterPro" id="IPR026634">
    <property type="entry name" value="TPST-like"/>
</dbReference>